<keyword evidence="3" id="KW-1185">Reference proteome</keyword>
<organism evidence="2 3">
    <name type="scientific">Lentzea roselyniae</name>
    <dbReference type="NCBI Taxonomy" id="531940"/>
    <lineage>
        <taxon>Bacteria</taxon>
        <taxon>Bacillati</taxon>
        <taxon>Actinomycetota</taxon>
        <taxon>Actinomycetes</taxon>
        <taxon>Pseudonocardiales</taxon>
        <taxon>Pseudonocardiaceae</taxon>
        <taxon>Lentzea</taxon>
    </lineage>
</organism>
<evidence type="ECO:0000313" key="2">
    <source>
        <dbReference type="EMBL" id="GAA3621345.1"/>
    </source>
</evidence>
<dbReference type="InterPro" id="IPR055645">
    <property type="entry name" value="DpdA"/>
</dbReference>
<name>A0ABP6ZXS6_9PSEU</name>
<comment type="caution">
    <text evidence="2">The sequence shown here is derived from an EMBL/GenBank/DDBJ whole genome shotgun (WGS) entry which is preliminary data.</text>
</comment>
<gene>
    <name evidence="2" type="ORF">GCM10022267_04410</name>
</gene>
<evidence type="ECO:0000313" key="3">
    <source>
        <dbReference type="Proteomes" id="UP001500711"/>
    </source>
</evidence>
<sequence length="273" mass="30480">MNTRFLLGTHQPGWLGKAGVPLFVADPRLRVYKTLPRAAAPWALDSGGFTELQYFGRWTITPAEYVARVRRYRDEIGHLDWAAPQDWMCEPVVIAGGQFGPLRFVGTHLSVIEHQRRTVDNIAQLRDMAPDLPFVPVIQGYTRDEYLNCVDLYDKAGFDLTTEPLVGLGSVCRRQATGEAHDIIRALHACGITRLHGFGVKTLGLQRYGDLLASADSLAWSRDGRLKRRPVCGSTRHKNCANCLTFALEWRSRLLDQIAPAPQLRLFDLGGAA</sequence>
<evidence type="ECO:0000259" key="1">
    <source>
        <dbReference type="Pfam" id="PF23859"/>
    </source>
</evidence>
<dbReference type="Proteomes" id="UP001500711">
    <property type="component" value="Unassembled WGS sequence"/>
</dbReference>
<dbReference type="Pfam" id="PF23859">
    <property type="entry name" value="DpdA"/>
    <property type="match status" value="1"/>
</dbReference>
<reference evidence="3" key="1">
    <citation type="journal article" date="2019" name="Int. J. Syst. Evol. Microbiol.">
        <title>The Global Catalogue of Microorganisms (GCM) 10K type strain sequencing project: providing services to taxonomists for standard genome sequencing and annotation.</title>
        <authorList>
            <consortium name="The Broad Institute Genomics Platform"/>
            <consortium name="The Broad Institute Genome Sequencing Center for Infectious Disease"/>
            <person name="Wu L."/>
            <person name="Ma J."/>
        </authorList>
    </citation>
    <scope>NUCLEOTIDE SEQUENCE [LARGE SCALE GENOMIC DNA]</scope>
    <source>
        <strain evidence="3">JCM 17494</strain>
    </source>
</reference>
<proteinExistence type="predicted"/>
<dbReference type="RefSeq" id="WP_346127145.1">
    <property type="nucleotide sequence ID" value="NZ_BAABBE010000001.1"/>
</dbReference>
<accession>A0ABP6ZXS6</accession>
<feature type="domain" description="DeoxyPurine in DNA protein A" evidence="1">
    <location>
        <begin position="1"/>
        <end position="257"/>
    </location>
</feature>
<protein>
    <recommendedName>
        <fullName evidence="1">DeoxyPurine in DNA protein A domain-containing protein</fullName>
    </recommendedName>
</protein>
<dbReference type="EMBL" id="BAABBE010000001">
    <property type="protein sequence ID" value="GAA3621345.1"/>
    <property type="molecule type" value="Genomic_DNA"/>
</dbReference>